<keyword evidence="6" id="KW-1185">Reference proteome</keyword>
<gene>
    <name evidence="5" type="ORF">NWFMUON74_37210</name>
</gene>
<accession>A0A7G1KQ13</accession>
<sequence>MAKKVITKTVVTDDFDGNEIQDGHALEVKISIAGAEYRLDLRPENVDKFRAHIRKWLEAAQSGGAEPEAPAERRAAPARRTGRPTTKRGSRRKGPSPRRPREEIQAVREWALAHGFEVSPRGRISNEVHDAFKAAH</sequence>
<dbReference type="EMBL" id="AP023396">
    <property type="protein sequence ID" value="BCK55949.1"/>
    <property type="molecule type" value="Genomic_DNA"/>
</dbReference>
<organism evidence="5 6">
    <name type="scientific">Nocardia wallacei</name>
    <dbReference type="NCBI Taxonomy" id="480035"/>
    <lineage>
        <taxon>Bacteria</taxon>
        <taxon>Bacillati</taxon>
        <taxon>Actinomycetota</taxon>
        <taxon>Actinomycetes</taxon>
        <taxon>Mycobacteriales</taxon>
        <taxon>Nocardiaceae</taxon>
        <taxon>Nocardia</taxon>
    </lineage>
</organism>
<evidence type="ECO:0000313" key="6">
    <source>
        <dbReference type="Proteomes" id="UP000516173"/>
    </source>
</evidence>
<protein>
    <submittedName>
        <fullName evidence="5">Lsr2 family protein</fullName>
    </submittedName>
</protein>
<evidence type="ECO:0000259" key="3">
    <source>
        <dbReference type="Pfam" id="PF11774"/>
    </source>
</evidence>
<feature type="region of interest" description="Disordered" evidence="2">
    <location>
        <begin position="59"/>
        <end position="105"/>
    </location>
</feature>
<feature type="compositionally biased region" description="Basic residues" evidence="2">
    <location>
        <begin position="76"/>
        <end position="98"/>
    </location>
</feature>
<keyword evidence="1" id="KW-0238">DNA-binding</keyword>
<reference evidence="5 6" key="1">
    <citation type="submission" date="2020-08" db="EMBL/GenBank/DDBJ databases">
        <title>Genome Sequencing of Nocardia wallacei strain FMUON74 and assembly.</title>
        <authorList>
            <person name="Toyokawa M."/>
            <person name="Uesaka K."/>
        </authorList>
    </citation>
    <scope>NUCLEOTIDE SEQUENCE [LARGE SCALE GENOMIC DNA]</scope>
    <source>
        <strain evidence="5 6">FMUON74</strain>
    </source>
</reference>
<evidence type="ECO:0000256" key="2">
    <source>
        <dbReference type="SAM" id="MobiDB-lite"/>
    </source>
</evidence>
<dbReference type="InterPro" id="IPR024412">
    <property type="entry name" value="Lsr2_dim_dom"/>
</dbReference>
<feature type="domain" description="Lsr2 dimerization" evidence="3">
    <location>
        <begin position="1"/>
        <end position="61"/>
    </location>
</feature>
<feature type="domain" description="Lsr2 DNA-binding" evidence="4">
    <location>
        <begin position="101"/>
        <end position="135"/>
    </location>
</feature>
<dbReference type="Pfam" id="PF11774">
    <property type="entry name" value="Lsr2"/>
    <property type="match status" value="1"/>
</dbReference>
<dbReference type="InterPro" id="IPR036625">
    <property type="entry name" value="E3-bd_dom_sf"/>
</dbReference>
<dbReference type="Gene3D" id="4.10.320.10">
    <property type="entry name" value="E3-binding domain"/>
    <property type="match status" value="1"/>
</dbReference>
<dbReference type="KEGG" id="nwl:NWFMUON74_37210"/>
<dbReference type="Gene3D" id="3.30.60.230">
    <property type="entry name" value="Lsr2, dimerization domain"/>
    <property type="match status" value="1"/>
</dbReference>
<dbReference type="Proteomes" id="UP000516173">
    <property type="component" value="Chromosome"/>
</dbReference>
<evidence type="ECO:0000313" key="5">
    <source>
        <dbReference type="EMBL" id="BCK55949.1"/>
    </source>
</evidence>
<evidence type="ECO:0000256" key="1">
    <source>
        <dbReference type="ARBA" id="ARBA00023125"/>
    </source>
</evidence>
<dbReference type="GO" id="GO:0016746">
    <property type="term" value="F:acyltransferase activity"/>
    <property type="evidence" value="ECO:0007669"/>
    <property type="project" value="InterPro"/>
</dbReference>
<evidence type="ECO:0000259" key="4">
    <source>
        <dbReference type="Pfam" id="PF23359"/>
    </source>
</evidence>
<dbReference type="InterPro" id="IPR055370">
    <property type="entry name" value="Lsr2_DNA-bd"/>
</dbReference>
<dbReference type="Pfam" id="PF23359">
    <property type="entry name" value="Lsr2_DNA-bd"/>
    <property type="match status" value="1"/>
</dbReference>
<dbReference type="GO" id="GO:0003677">
    <property type="term" value="F:DNA binding"/>
    <property type="evidence" value="ECO:0007669"/>
    <property type="project" value="UniProtKB-KW"/>
</dbReference>
<proteinExistence type="predicted"/>
<dbReference type="InterPro" id="IPR042261">
    <property type="entry name" value="Lsr2-like_dimerization"/>
</dbReference>
<dbReference type="RefSeq" id="WP_187683115.1">
    <property type="nucleotide sequence ID" value="NZ_AP023396.1"/>
</dbReference>
<dbReference type="GeneID" id="80348242"/>
<feature type="compositionally biased region" description="Low complexity" evidence="2">
    <location>
        <begin position="59"/>
        <end position="68"/>
    </location>
</feature>
<dbReference type="AlphaFoldDB" id="A0A7G1KQ13"/>
<name>A0A7G1KQ13_9NOCA</name>